<feature type="transmembrane region" description="Helical" evidence="1">
    <location>
        <begin position="52"/>
        <end position="73"/>
    </location>
</feature>
<gene>
    <name evidence="2" type="ORF">GRAN_1192</name>
</gene>
<dbReference type="EMBL" id="RDSM01000001">
    <property type="protein sequence ID" value="RXH57882.1"/>
    <property type="molecule type" value="Genomic_DNA"/>
</dbReference>
<keyword evidence="1" id="KW-1133">Transmembrane helix</keyword>
<dbReference type="PANTHER" id="PTHR31061">
    <property type="entry name" value="LD22376P"/>
    <property type="match status" value="1"/>
</dbReference>
<protein>
    <submittedName>
        <fullName evidence="2">N-acetylglucosamine related transporter, NagX</fullName>
    </submittedName>
</protein>
<reference evidence="3" key="2">
    <citation type="submission" date="2019-02" db="EMBL/GenBank/DDBJ databases">
        <title>Granulicella sibirica sp. nov., a psychrotolerant acidobacterium isolated from an organic soil layer in forested tundra, West Siberia.</title>
        <authorList>
            <person name="Oshkin I.Y."/>
            <person name="Kulichevskaya I.S."/>
            <person name="Rijpstra W.I.C."/>
            <person name="Sinninghe Damste J.S."/>
            <person name="Rakitin A.L."/>
            <person name="Ravin N.V."/>
            <person name="Dedysh S.N."/>
        </authorList>
    </citation>
    <scope>NUCLEOTIDE SEQUENCE [LARGE SCALE GENOMIC DNA]</scope>
    <source>
        <strain evidence="3">AF10</strain>
    </source>
</reference>
<evidence type="ECO:0000313" key="3">
    <source>
        <dbReference type="Proteomes" id="UP000289437"/>
    </source>
</evidence>
<feature type="transmembrane region" description="Helical" evidence="1">
    <location>
        <begin position="300"/>
        <end position="317"/>
    </location>
</feature>
<comment type="caution">
    <text evidence="2">The sequence shown here is derived from an EMBL/GenBank/DDBJ whole genome shotgun (WGS) entry which is preliminary data.</text>
</comment>
<evidence type="ECO:0000256" key="1">
    <source>
        <dbReference type="SAM" id="Phobius"/>
    </source>
</evidence>
<feature type="transmembrane region" description="Helical" evidence="1">
    <location>
        <begin position="119"/>
        <end position="138"/>
    </location>
</feature>
<dbReference type="AlphaFoldDB" id="A0A4Q0T4K5"/>
<feature type="transmembrane region" description="Helical" evidence="1">
    <location>
        <begin position="210"/>
        <end position="230"/>
    </location>
</feature>
<dbReference type="PANTHER" id="PTHR31061:SF24">
    <property type="entry name" value="LD22376P"/>
    <property type="match status" value="1"/>
</dbReference>
<keyword evidence="1" id="KW-0472">Membrane</keyword>
<proteinExistence type="predicted"/>
<name>A0A4Q0T4K5_9BACT</name>
<dbReference type="Proteomes" id="UP000289437">
    <property type="component" value="Unassembled WGS sequence"/>
</dbReference>
<keyword evidence="1" id="KW-0812">Transmembrane</keyword>
<keyword evidence="3" id="KW-1185">Reference proteome</keyword>
<organism evidence="2 3">
    <name type="scientific">Granulicella sibirica</name>
    <dbReference type="NCBI Taxonomy" id="2479048"/>
    <lineage>
        <taxon>Bacteria</taxon>
        <taxon>Pseudomonadati</taxon>
        <taxon>Acidobacteriota</taxon>
        <taxon>Terriglobia</taxon>
        <taxon>Terriglobales</taxon>
        <taxon>Acidobacteriaceae</taxon>
        <taxon>Granulicella</taxon>
    </lineage>
</organism>
<accession>A0A4Q0T4K5</accession>
<feature type="transmembrane region" description="Helical" evidence="1">
    <location>
        <begin position="272"/>
        <end position="291"/>
    </location>
</feature>
<feature type="transmembrane region" description="Helical" evidence="1">
    <location>
        <begin position="93"/>
        <end position="113"/>
    </location>
</feature>
<feature type="transmembrane region" description="Helical" evidence="1">
    <location>
        <begin position="242"/>
        <end position="260"/>
    </location>
</feature>
<feature type="transmembrane region" description="Helical" evidence="1">
    <location>
        <begin position="145"/>
        <end position="162"/>
    </location>
</feature>
<evidence type="ECO:0000313" key="2">
    <source>
        <dbReference type="EMBL" id="RXH57882.1"/>
    </source>
</evidence>
<feature type="transmembrane region" description="Helical" evidence="1">
    <location>
        <begin position="12"/>
        <end position="32"/>
    </location>
</feature>
<dbReference type="OrthoDB" id="9788724at2"/>
<feature type="transmembrane region" description="Helical" evidence="1">
    <location>
        <begin position="356"/>
        <end position="377"/>
    </location>
</feature>
<sequence length="385" mass="42914">MDFSATAPQYKAGRILSLDVMRGIVIAFMILVNDAGSEKYAYSQLKHAAWSGWTLTDLVFPSFLFMVGVTVVFSNEARLAKGAARKDLLLHALQRAVILFCFGLIVNGFPFFHLSTWRIYGVLQRIAVCYFAVSVIYLYSYSRKLMAFIATTVIALVAYYILMRWVPVPGFGLPVRDIPLLDPDRNWVAVVDRSLLPGRLYEHVRDPEGLISDLPALGTACLGVLTALWLKTKRSASQHLMGLIGGAVAGLVLGQIWNVFFPINKKLWTSSYVLFAAGCTLTLLSICYGLIDVKMWRGKWMLPMIIFGSNAITAYMVSELGAALIDTIRVSCGGRTMSLQQCTYTGFFEHIVDPSFGSLLFSLAYVALCFIPNLILYRKKMFLRV</sequence>
<reference evidence="2 3" key="1">
    <citation type="submission" date="2018-11" db="EMBL/GenBank/DDBJ databases">
        <authorList>
            <person name="Mardanov A.V."/>
            <person name="Ravin N.V."/>
            <person name="Dedysh S.N."/>
        </authorList>
    </citation>
    <scope>NUCLEOTIDE SEQUENCE [LARGE SCALE GENOMIC DNA]</scope>
    <source>
        <strain evidence="2 3">AF10</strain>
    </source>
</reference>
<dbReference type="RefSeq" id="WP_128911987.1">
    <property type="nucleotide sequence ID" value="NZ_RDSM01000001.1"/>
</dbReference>